<feature type="domain" description="Disease resistance protein At4g27190-like leucine-rich repeats" evidence="7">
    <location>
        <begin position="1009"/>
        <end position="1147"/>
    </location>
</feature>
<reference evidence="8" key="1">
    <citation type="submission" date="2019-11" db="EMBL/GenBank/DDBJ databases">
        <authorList>
            <person name="Liu Y."/>
            <person name="Hou J."/>
            <person name="Li T.-Q."/>
            <person name="Guan C.-H."/>
            <person name="Wu X."/>
            <person name="Wu H.-Z."/>
            <person name="Ling F."/>
            <person name="Zhang R."/>
            <person name="Shi X.-G."/>
            <person name="Ren J.-P."/>
            <person name="Chen E.-F."/>
            <person name="Sun J.-M."/>
        </authorList>
    </citation>
    <scope>NUCLEOTIDE SEQUENCE</scope>
    <source>
        <strain evidence="8">Adult_tree_wgs_1</strain>
        <tissue evidence="8">Leaves</tissue>
    </source>
</reference>
<evidence type="ECO:0000256" key="4">
    <source>
        <dbReference type="ARBA" id="ARBA00022821"/>
    </source>
</evidence>
<dbReference type="GO" id="GO:0043531">
    <property type="term" value="F:ADP binding"/>
    <property type="evidence" value="ECO:0007669"/>
    <property type="project" value="InterPro"/>
</dbReference>
<keyword evidence="3" id="KW-0677">Repeat</keyword>
<dbReference type="InterPro" id="IPR002182">
    <property type="entry name" value="NB-ARC"/>
</dbReference>
<dbReference type="Gene3D" id="3.80.10.10">
    <property type="entry name" value="Ribonuclease Inhibitor"/>
    <property type="match status" value="4"/>
</dbReference>
<feature type="domain" description="Disease resistance protein At4g27190-like leucine-rich repeats" evidence="7">
    <location>
        <begin position="1373"/>
        <end position="1471"/>
    </location>
</feature>
<feature type="domain" description="Disease resistance protein At4g27190-like leucine-rich repeats" evidence="7">
    <location>
        <begin position="1226"/>
        <end position="1350"/>
    </location>
</feature>
<keyword evidence="2" id="KW-0433">Leucine-rich repeat</keyword>
<dbReference type="OrthoDB" id="3794806at2759"/>
<dbReference type="PRINTS" id="PR00364">
    <property type="entry name" value="DISEASERSIST"/>
</dbReference>
<comment type="similarity">
    <text evidence="1">Belongs to the disease resistance NB-LRR family.</text>
</comment>
<feature type="domain" description="Disease resistance protein At4g27190-like leucine-rich repeats" evidence="7">
    <location>
        <begin position="1548"/>
        <end position="1651"/>
    </location>
</feature>
<feature type="domain" description="NB-ARC" evidence="6">
    <location>
        <begin position="171"/>
        <end position="336"/>
    </location>
</feature>
<evidence type="ECO:0000259" key="7">
    <source>
        <dbReference type="Pfam" id="PF23247"/>
    </source>
</evidence>
<feature type="domain" description="Disease resistance protein At4g27190-like leucine-rich repeats" evidence="7">
    <location>
        <begin position="851"/>
        <end position="973"/>
    </location>
</feature>
<evidence type="ECO:0000256" key="2">
    <source>
        <dbReference type="ARBA" id="ARBA00022614"/>
    </source>
</evidence>
<evidence type="ECO:0000256" key="1">
    <source>
        <dbReference type="ARBA" id="ARBA00008894"/>
    </source>
</evidence>
<evidence type="ECO:0000256" key="3">
    <source>
        <dbReference type="ARBA" id="ARBA00022737"/>
    </source>
</evidence>
<dbReference type="Pfam" id="PF00931">
    <property type="entry name" value="NB-ARC"/>
    <property type="match status" value="1"/>
</dbReference>
<dbReference type="SUPFAM" id="SSF52047">
    <property type="entry name" value="RNI-like"/>
    <property type="match status" value="2"/>
</dbReference>
<keyword evidence="5" id="KW-0547">Nucleotide-binding</keyword>
<sequence>MSAALIAITGLGKIAGSVLVKIGDYVVAPIGRQFTYMFCFNSNITEVEAQLKELEVTREGVQMGVDDNRRKVRVIGPNVEAWLKSANEVTIEVGGIIQEKPKVKEGCLNGWCPTIKLRYSLSKKAVKTTKVVIDLQARGVQYTQLSYSPPPPCLETILNRDFTGFGSRRVTMEEIIKALKHDHFNLIGVCGMGGVGKTTMVNEVAKRAKEENHFDEVAMAVVSKDPNLTNIQACIADMLDLKLIDRDSPMVRADLLRKRLLQDNKKVLVILDDIWEDFDLQAMGIPLECANKNFKLLYTSRTQDLWPDVQTKKEIPLQLLSEDEAWQLFREKAGDSADARDLHPIAKQIVNECGGLPLALVLIGGVLSTKSGRNPVKEIWEGMLDRLICASRTPANERLFSRLELSYKYLEDEEAKRLFLLCCLFKEDEDIRINDLAMCGLGLSLFNGINEMGKARRRVFLIADDLKSRYLLLDSEKEECVRVHDVVRDMGISIASKDKVALVSHGALSEWPKTVTYEPYTAISVISDKITKLPEGLTYPNLEFLILRCKKLEKLPPDFFEGMGKLKVLKIGHFDGIRTLQSLRNLITLSLEGFRGKLDNLSIIGDLLNLEALNFHNSGIKELPEEIGELVNLRLLDLRGTRLHRIPPGVISRLVCLEELYMGTFDHWEGDDNKAEGRNANLIEFESLSNLNTLEIAIERKNCERCIPTVPIFSKLEIYKVSMNNRFHNVDEFGTTEPEHSSYYGPYISSKNCKRMLEVNAGDLILSYRGGIDSLLRRSDLLSLRGIGCDDLVRELLCQVLVGGLQQLKYLFISDCHVTQECLVNAVNPVQLSRAPAIFPILEVLWIDRLDNVKEISRSPIPAGSFGVLTSIQVTKCRQLRHLFPLPIVGCLPQLTDLEIQSCDMMEEVIWREQREDVHVATNRIEFLKLESLSLWSLPSLKGFCRGIDHIDFPQLKHLHLHRLELLNCLFPNNSTSHSEEKDHAGFLSLFPQMVSLPNLEVLKVGGLKNLERIGHYPLSMGSLSKLIQFTMSACNNLLCVFPSELLPILRDLETLDVSWCEFLEVVFELEAGVHCNEPNPEILSPLKFVKLDSLTELSYISKRDPMGFQYIQTLQIDHCHQLRYVFAPTATKSIPQLRTLEISYCAMLSRIVAEENGLGESSVDEVEFPRLEKLVLRDLPNLVNFFPNVNTTLPKSTDNPHTQMQSQPLFNEKVTFPSLKVLILDELPNAREISRSPIPAGSFGELTSIKVTECRQLRHLFPLPIVGCLPQLTDLEIQSCDMMEEVIWREQREDVHVATNRIEFPKLESLFLWSPPSLKGFCRRIDHIDFPQLKHLGLFELKRLNCLFHNNSTSHSEENDDADFLSLLPQMVSLPNLEVLEVTWCKLLEVVFELEAGVHSNEPNPEILSPLEVVELCGLPKLSYISKRDPTGFQYIQTLKIHDCDWLRYVFAPTVTKSIPQLHTLEISFCTMLSRIVAEENGLGESSVDEVEFPRLKKLELRDLPNLVNFFLNVNTTLPKSTDHLHTPMQSQPLFNEKVTFPSLEVLILEELPNVSDIWSSELPDFSFFKLKRLEMNDIRSLRNMSHPSLARVLLNLRTREIDNCWKMEAVVDREEEIEDGQRIKIEKTLFPELTDLKLSKLPNLRRFCNFTHPIDCHCHGSIC</sequence>
<keyword evidence="9" id="KW-1185">Reference proteome</keyword>
<dbReference type="SUPFAM" id="SSF52540">
    <property type="entry name" value="P-loop containing nucleoside triphosphate hydrolases"/>
    <property type="match status" value="1"/>
</dbReference>
<dbReference type="InterPro" id="IPR050905">
    <property type="entry name" value="Plant_NBS-LRR"/>
</dbReference>
<proteinExistence type="inferred from homology"/>
<accession>A0A834HDU6</accession>
<evidence type="ECO:0000313" key="8">
    <source>
        <dbReference type="EMBL" id="KAF7151278.1"/>
    </source>
</evidence>
<dbReference type="Pfam" id="PF23247">
    <property type="entry name" value="LRR_RPS2"/>
    <property type="match status" value="5"/>
</dbReference>
<dbReference type="Gene3D" id="3.40.50.300">
    <property type="entry name" value="P-loop containing nucleotide triphosphate hydrolases"/>
    <property type="match status" value="1"/>
</dbReference>
<dbReference type="InterPro" id="IPR032675">
    <property type="entry name" value="LRR_dom_sf"/>
</dbReference>
<evidence type="ECO:0000256" key="5">
    <source>
        <dbReference type="ARBA" id="ARBA00022840"/>
    </source>
</evidence>
<evidence type="ECO:0008006" key="10">
    <source>
        <dbReference type="Google" id="ProtNLM"/>
    </source>
</evidence>
<gene>
    <name evidence="8" type="ORF">RHSIM_Rhsim02G0094400</name>
</gene>
<dbReference type="Proteomes" id="UP000626092">
    <property type="component" value="Unassembled WGS sequence"/>
</dbReference>
<dbReference type="PANTHER" id="PTHR33463">
    <property type="entry name" value="NB-ARC DOMAIN-CONTAINING PROTEIN-RELATED"/>
    <property type="match status" value="1"/>
</dbReference>
<comment type="caution">
    <text evidence="8">The sequence shown here is derived from an EMBL/GenBank/DDBJ whole genome shotgun (WGS) entry which is preliminary data.</text>
</comment>
<dbReference type="PANTHER" id="PTHR33463:SF198">
    <property type="entry name" value="RPP4C3"/>
    <property type="match status" value="1"/>
</dbReference>
<dbReference type="InterPro" id="IPR036388">
    <property type="entry name" value="WH-like_DNA-bd_sf"/>
</dbReference>
<dbReference type="Gene3D" id="1.10.10.10">
    <property type="entry name" value="Winged helix-like DNA-binding domain superfamily/Winged helix DNA-binding domain"/>
    <property type="match status" value="1"/>
</dbReference>
<evidence type="ECO:0000313" key="9">
    <source>
        <dbReference type="Proteomes" id="UP000626092"/>
    </source>
</evidence>
<keyword evidence="5" id="KW-0067">ATP-binding</keyword>
<dbReference type="InterPro" id="IPR042197">
    <property type="entry name" value="Apaf_helical"/>
</dbReference>
<dbReference type="GO" id="GO:0005524">
    <property type="term" value="F:ATP binding"/>
    <property type="evidence" value="ECO:0007669"/>
    <property type="project" value="UniProtKB-KW"/>
</dbReference>
<organism evidence="8 9">
    <name type="scientific">Rhododendron simsii</name>
    <name type="common">Sims's rhododendron</name>
    <dbReference type="NCBI Taxonomy" id="118357"/>
    <lineage>
        <taxon>Eukaryota</taxon>
        <taxon>Viridiplantae</taxon>
        <taxon>Streptophyta</taxon>
        <taxon>Embryophyta</taxon>
        <taxon>Tracheophyta</taxon>
        <taxon>Spermatophyta</taxon>
        <taxon>Magnoliopsida</taxon>
        <taxon>eudicotyledons</taxon>
        <taxon>Gunneridae</taxon>
        <taxon>Pentapetalae</taxon>
        <taxon>asterids</taxon>
        <taxon>Ericales</taxon>
        <taxon>Ericaceae</taxon>
        <taxon>Ericoideae</taxon>
        <taxon>Rhodoreae</taxon>
        <taxon>Rhododendron</taxon>
    </lineage>
</organism>
<keyword evidence="4" id="KW-0611">Plant defense</keyword>
<dbReference type="EMBL" id="WJXA01000002">
    <property type="protein sequence ID" value="KAF7151278.1"/>
    <property type="molecule type" value="Genomic_DNA"/>
</dbReference>
<evidence type="ECO:0000259" key="6">
    <source>
        <dbReference type="Pfam" id="PF00931"/>
    </source>
</evidence>
<dbReference type="Gene3D" id="1.10.8.430">
    <property type="entry name" value="Helical domain of apoptotic protease-activating factors"/>
    <property type="match status" value="1"/>
</dbReference>
<dbReference type="InterPro" id="IPR027417">
    <property type="entry name" value="P-loop_NTPase"/>
</dbReference>
<dbReference type="GO" id="GO:0006952">
    <property type="term" value="P:defense response"/>
    <property type="evidence" value="ECO:0007669"/>
    <property type="project" value="UniProtKB-KW"/>
</dbReference>
<name>A0A834HDU6_RHOSS</name>
<protein>
    <recommendedName>
        <fullName evidence="10">AAA+ ATPase domain-containing protein</fullName>
    </recommendedName>
</protein>
<dbReference type="SUPFAM" id="SSF52058">
    <property type="entry name" value="L domain-like"/>
    <property type="match status" value="1"/>
</dbReference>
<dbReference type="InterPro" id="IPR057135">
    <property type="entry name" value="At4g27190-like_LRR"/>
</dbReference>